<evidence type="ECO:0000313" key="3">
    <source>
        <dbReference type="Proteomes" id="UP001619887"/>
    </source>
</evidence>
<reference evidence="2 3" key="1">
    <citation type="journal article" date="2022" name="G3 (Bethesda)">
        <title>Evaluating Illumina-, Nanopore-, and PacBio-based genome assembly strategies with the bald notothen, Trematomus borchgrevinki.</title>
        <authorList>
            <person name="Rayamajhi N."/>
            <person name="Cheng C.C."/>
            <person name="Catchen J.M."/>
        </authorList>
    </citation>
    <scope>NUCLEOTIDE SEQUENCE [LARGE SCALE GENOMIC DNA]</scope>
    <source>
        <strain evidence="2">AGRC-2024</strain>
    </source>
</reference>
<proteinExistence type="predicted"/>
<evidence type="ECO:0000256" key="1">
    <source>
        <dbReference type="SAM" id="Phobius"/>
    </source>
</evidence>
<feature type="transmembrane region" description="Helical" evidence="1">
    <location>
        <begin position="12"/>
        <end position="33"/>
    </location>
</feature>
<keyword evidence="3" id="KW-1185">Reference proteome</keyword>
<dbReference type="AlphaFoldDB" id="A0ABD2GN64"/>
<organism evidence="2 3">
    <name type="scientific">Pagothenia borchgrevinki</name>
    <name type="common">Bald rockcod</name>
    <name type="synonym">Trematomus borchgrevinki</name>
    <dbReference type="NCBI Taxonomy" id="8213"/>
    <lineage>
        <taxon>Eukaryota</taxon>
        <taxon>Metazoa</taxon>
        <taxon>Chordata</taxon>
        <taxon>Craniata</taxon>
        <taxon>Vertebrata</taxon>
        <taxon>Euteleostomi</taxon>
        <taxon>Actinopterygii</taxon>
        <taxon>Neopterygii</taxon>
        <taxon>Teleostei</taxon>
        <taxon>Neoteleostei</taxon>
        <taxon>Acanthomorphata</taxon>
        <taxon>Eupercaria</taxon>
        <taxon>Perciformes</taxon>
        <taxon>Notothenioidei</taxon>
        <taxon>Nototheniidae</taxon>
        <taxon>Pagothenia</taxon>
    </lineage>
</organism>
<accession>A0ABD2GN64</accession>
<dbReference type="Proteomes" id="UP001619887">
    <property type="component" value="Unassembled WGS sequence"/>
</dbReference>
<name>A0ABD2GN64_PAGBO</name>
<gene>
    <name evidence="2" type="ORF">OYC64_017937</name>
</gene>
<evidence type="ECO:0000313" key="2">
    <source>
        <dbReference type="EMBL" id="KAL3055130.1"/>
    </source>
</evidence>
<reference evidence="2 3" key="2">
    <citation type="journal article" date="2024" name="G3 (Bethesda)">
        <title>The genome of the cryopelagic Antarctic bald notothen, Trematomus borchgrevinki.</title>
        <authorList>
            <person name="Rayamajhi N."/>
            <person name="Rivera-Colon A.G."/>
            <person name="Minhas B.F."/>
            <person name="Cheng C.C."/>
            <person name="Catchen J.M."/>
        </authorList>
    </citation>
    <scope>NUCLEOTIDE SEQUENCE [LARGE SCALE GENOMIC DNA]</scope>
    <source>
        <strain evidence="2">AGRC-2024</strain>
    </source>
</reference>
<keyword evidence="1" id="KW-0812">Transmembrane</keyword>
<keyword evidence="1" id="KW-0472">Membrane</keyword>
<keyword evidence="1" id="KW-1133">Transmembrane helix</keyword>
<protein>
    <submittedName>
        <fullName evidence="2">Uncharacterized protein</fullName>
    </submittedName>
</protein>
<comment type="caution">
    <text evidence="2">The sequence shown here is derived from an EMBL/GenBank/DDBJ whole genome shotgun (WGS) entry which is preliminary data.</text>
</comment>
<dbReference type="EMBL" id="JBIYXZ010002077">
    <property type="protein sequence ID" value="KAL3055130.1"/>
    <property type="molecule type" value="Genomic_DNA"/>
</dbReference>
<sequence>MAGDDGRGNSLIPTAAVILILCALTQTLTCFSLHQLSKIVSKDEVSGAMVTEVRTGRILLNGKEFNSKSGSTSAPTTGNDGLLHIDSKQSDGRGLLETSYSWGTTWLMKWHGGA</sequence>